<dbReference type="EMBL" id="CP001339">
    <property type="protein sequence ID" value="ACL74207.1"/>
    <property type="molecule type" value="Genomic_DNA"/>
</dbReference>
<dbReference type="HOGENOM" id="CLU_3240872_0_0_6"/>
<keyword evidence="3" id="KW-1185">Reference proteome</keyword>
<dbReference type="Proteomes" id="UP000002383">
    <property type="component" value="Chromosome"/>
</dbReference>
<dbReference type="AlphaFoldDB" id="B8GQI3"/>
<name>B8GQI3_THISH</name>
<evidence type="ECO:0008006" key="4">
    <source>
        <dbReference type="Google" id="ProtNLM"/>
    </source>
</evidence>
<dbReference type="PROSITE" id="PS51257">
    <property type="entry name" value="PROKAR_LIPOPROTEIN"/>
    <property type="match status" value="1"/>
</dbReference>
<dbReference type="KEGG" id="tgr:Tgr7_3138"/>
<organism evidence="2 3">
    <name type="scientific">Thioalkalivibrio sulfidiphilus (strain HL-EbGR7)</name>
    <dbReference type="NCBI Taxonomy" id="396588"/>
    <lineage>
        <taxon>Bacteria</taxon>
        <taxon>Pseudomonadati</taxon>
        <taxon>Pseudomonadota</taxon>
        <taxon>Gammaproteobacteria</taxon>
        <taxon>Chromatiales</taxon>
        <taxon>Ectothiorhodospiraceae</taxon>
        <taxon>Thioalkalivibrio</taxon>
    </lineage>
</organism>
<gene>
    <name evidence="2" type="ordered locus">Tgr7_3138</name>
</gene>
<reference evidence="2 3" key="1">
    <citation type="journal article" date="2011" name="Stand. Genomic Sci.">
        <title>Complete genome sequence of 'Thioalkalivibrio sulfidophilus' HL-EbGr7.</title>
        <authorList>
            <person name="Muyzer G."/>
            <person name="Sorokin D.Y."/>
            <person name="Mavromatis K."/>
            <person name="Lapidus A."/>
            <person name="Clum A."/>
            <person name="Ivanova N."/>
            <person name="Pati A."/>
            <person name="d'Haeseleer P."/>
            <person name="Woyke T."/>
            <person name="Kyrpides N.C."/>
        </authorList>
    </citation>
    <scope>NUCLEOTIDE SEQUENCE [LARGE SCALE GENOMIC DNA]</scope>
    <source>
        <strain evidence="2 3">HL-EbGR7</strain>
    </source>
</reference>
<proteinExistence type="predicted"/>
<dbReference type="STRING" id="396588.Tgr7_3138"/>
<sequence precursor="true">MMRYKVIAGSFLVLLLFACGSDRPDPANGSSWDRMYWDQGRWD</sequence>
<evidence type="ECO:0000256" key="1">
    <source>
        <dbReference type="SAM" id="SignalP"/>
    </source>
</evidence>
<feature type="signal peptide" evidence="1">
    <location>
        <begin position="1"/>
        <end position="20"/>
    </location>
</feature>
<dbReference type="RefSeq" id="WP_012639669.1">
    <property type="nucleotide sequence ID" value="NC_011901.1"/>
</dbReference>
<evidence type="ECO:0000313" key="2">
    <source>
        <dbReference type="EMBL" id="ACL74207.1"/>
    </source>
</evidence>
<keyword evidence="1" id="KW-0732">Signal</keyword>
<evidence type="ECO:0000313" key="3">
    <source>
        <dbReference type="Proteomes" id="UP000002383"/>
    </source>
</evidence>
<accession>B8GQI3</accession>
<protein>
    <recommendedName>
        <fullName evidence="4">Lipoprotein</fullName>
    </recommendedName>
</protein>
<feature type="chain" id="PRO_5002873229" description="Lipoprotein" evidence="1">
    <location>
        <begin position="21"/>
        <end position="43"/>
    </location>
</feature>